<dbReference type="InterPro" id="IPR018946">
    <property type="entry name" value="PhoD-like_MPP"/>
</dbReference>
<name>A0A0E1RZD6_COCIM</name>
<dbReference type="Pfam" id="PF19050">
    <property type="entry name" value="PhoD_2"/>
    <property type="match status" value="2"/>
</dbReference>
<feature type="compositionally biased region" description="Polar residues" evidence="1">
    <location>
        <begin position="263"/>
        <end position="273"/>
    </location>
</feature>
<keyword evidence="4" id="KW-1185">Reference proteome</keyword>
<protein>
    <recommendedName>
        <fullName evidence="2">PhoD-like phosphatase domain-containing protein</fullName>
    </recommendedName>
</protein>
<dbReference type="InterPro" id="IPR043904">
    <property type="entry name" value="PhoD_2-like"/>
</dbReference>
<dbReference type="GO" id="GO:0016020">
    <property type="term" value="C:membrane"/>
    <property type="evidence" value="ECO:0007669"/>
    <property type="project" value="TreeGrafter"/>
</dbReference>
<dbReference type="EMBL" id="GG704911">
    <property type="protein sequence ID" value="EAS35272.1"/>
    <property type="molecule type" value="Genomic_DNA"/>
</dbReference>
<dbReference type="CDD" id="cd07389">
    <property type="entry name" value="MPP_PhoD"/>
    <property type="match status" value="1"/>
</dbReference>
<feature type="region of interest" description="Disordered" evidence="1">
    <location>
        <begin position="418"/>
        <end position="466"/>
    </location>
</feature>
<sequence>MSSAQRRATTTRSRSASNTQIPANGKFYTKSTEPPFDSEYDDQCALPSTHEAPIIRGNSFRRSHGPEQSTRVGVVRSFAERARNLPPERRLPEPPRSSPTEPVHGTTSIGTSPANPNSRSSSVQNTASSIYQSPPAPRSIPQSQPSEPPSPVAQSNPDAVPKKDDKRRRDRDWAPARSPLQKLEVTLKDISKEEKRARVEEAEMLLREAKAGRQNRRISQDVRPSPRLKENSQTTDTMSQQPSTLEEAGLTRSLSTKQRERLQQSAVIESTKPSPGRFSTDREGFDYQPLESEGLREPMASEMVDQVRARPDQDPEFSLDGGAYQFMAAANEDESAPQQRVAQPSVNQFKNRGYLEDRRSWQHPHANPSSFTPAAPVQRSNSRKLQKPILRELREQPATEYPANTNLAFNASRTKSYDEALALSSPDPKDQASHINKPVDGLRATNDDSVGQGYANASNEAQSDDLDSITGLKKSENKQKRVSVTFAVPPPTPPPLDEWRNATVGFLLGDDFKLQSLDGKAWWEGRGDSGRRKRNQSVSQNIPRPSPKIKKNTPFEPPLYLKCGPLLRFTGIKRERIDGRTGPVEREIWRGSIMIATKDSASSYDIPPTLRIFSQPRDLLPPPPTEIRPEHGELAPEYVDPIAGLTKLSRNGKLLYVKPVDHVEEAKDLCFVENEDGLFEESPSPLDYSTSNRVGKSPDARVGDLDGESVGRYKEIPGFRLYADSARDVTFWRFNIQIELGSKQEHIAYRINQGSAQGFWVPAKGQMMNIMFHSGNCFGASVDTDKFSGPDPLWRDALNVHQTRPFHVMIGGGSQIYNDAVAFETEHFQNWLDIKVKYEKYQHPFNLDIKAELEEFYLDNYLRWFSQGLFSMASAQIPMVNMWDDHDIISGFGSYSDELMTSPVFSGLGNIAFKYYMLFQHQSVPEETQLNEPSWIMGPAPGPFIEQKSRSIFVHLGRRAALLAVDCRTERTRYDILSDDTYDLIWNRCHEEIIKGETKHLLVLISIPVAYPRMAWLENVTSKVMDPVRSLSKVGLFGSSETKVGSGAEHLDDHWTAKLHKLERRWLIEDLQELAAEKSVRITILGGDANLAAMGQFYTDPKLEIPKDQDYRYMPNVVSSPIVNAPLPQMMSDALNRRNKVHAVDTKTMEDMRPIFTHDVDGKPRNNKRLLPRRNWCCIREYAPGSTPIDTPSEPSTPEPPRVGNLARSLSLSRGEGRGLGRSFSLSRRFSARGPPPSRYEPAEYTQRSMSYDDSQPLEARDSPSQQGQAHPSQQADGREPEPGDFIRRRTDLSAKQIKQALKRGNDTHHFINLEGGLDITLNCEVSPSDPAGITTPYRVLVPALSFNGEFEPSIPLQKRRWWMLRRKKPETTQHEDNSDGEYDDHTNQGAERPYTPPAQEKQGQFSSPEGVGQGYGGVEAYRPKKKRFGIF</sequence>
<evidence type="ECO:0000256" key="1">
    <source>
        <dbReference type="SAM" id="MobiDB-lite"/>
    </source>
</evidence>
<feature type="compositionally biased region" description="Basic and acidic residues" evidence="1">
    <location>
        <begin position="1277"/>
        <end position="1286"/>
    </location>
</feature>
<organism evidence="3 4">
    <name type="scientific">Coccidioides immitis (strain RS)</name>
    <name type="common">Valley fever fungus</name>
    <dbReference type="NCBI Taxonomy" id="246410"/>
    <lineage>
        <taxon>Eukaryota</taxon>
        <taxon>Fungi</taxon>
        <taxon>Dikarya</taxon>
        <taxon>Ascomycota</taxon>
        <taxon>Pezizomycotina</taxon>
        <taxon>Eurotiomycetes</taxon>
        <taxon>Eurotiomycetidae</taxon>
        <taxon>Onygenales</taxon>
        <taxon>Onygenaceae</taxon>
        <taxon>Coccidioides</taxon>
    </lineage>
</organism>
<feature type="domain" description="PhoD-like phosphatase" evidence="2">
    <location>
        <begin position="1029"/>
        <end position="1185"/>
    </location>
</feature>
<dbReference type="OrthoDB" id="9999821at2759"/>
<dbReference type="VEuPathDB" id="FungiDB:CIMG_00626"/>
<dbReference type="RefSeq" id="XP_001246855.1">
    <property type="nucleotide sequence ID" value="XM_001246854.1"/>
</dbReference>
<dbReference type="InParanoid" id="A0A0E1RZD6"/>
<feature type="compositionally biased region" description="Polar residues" evidence="1">
    <location>
        <begin position="336"/>
        <end position="350"/>
    </location>
</feature>
<feature type="compositionally biased region" description="Polar residues" evidence="1">
    <location>
        <begin position="105"/>
        <end position="132"/>
    </location>
</feature>
<feature type="region of interest" description="Disordered" evidence="1">
    <location>
        <begin position="331"/>
        <end position="386"/>
    </location>
</feature>
<feature type="compositionally biased region" description="Basic and acidic residues" evidence="1">
    <location>
        <begin position="185"/>
        <end position="211"/>
    </location>
</feature>
<feature type="region of interest" description="Disordered" evidence="1">
    <location>
        <begin position="1"/>
        <end position="319"/>
    </location>
</feature>
<accession>A0A0E1RZD6</accession>
<evidence type="ECO:0000313" key="3">
    <source>
        <dbReference type="EMBL" id="EAS35272.1"/>
    </source>
</evidence>
<dbReference type="STRING" id="246410.A0A0E1RZD6"/>
<feature type="compositionally biased region" description="Basic and acidic residues" evidence="1">
    <location>
        <begin position="78"/>
        <end position="93"/>
    </location>
</feature>
<dbReference type="InterPro" id="IPR038607">
    <property type="entry name" value="PhoD-like_sf"/>
</dbReference>
<feature type="domain" description="PhoD-like phosphatase" evidence="2">
    <location>
        <begin position="769"/>
        <end position="1025"/>
    </location>
</feature>
<evidence type="ECO:0000313" key="4">
    <source>
        <dbReference type="Proteomes" id="UP000001261"/>
    </source>
</evidence>
<dbReference type="OMA" id="FHRRPTN"/>
<dbReference type="Gene3D" id="3.60.21.70">
    <property type="entry name" value="PhoD-like phosphatase"/>
    <property type="match status" value="1"/>
</dbReference>
<feature type="compositionally biased region" description="Polar residues" evidence="1">
    <location>
        <begin position="1263"/>
        <end position="1276"/>
    </location>
</feature>
<reference evidence="4" key="1">
    <citation type="journal article" date="2009" name="Genome Res.">
        <title>Comparative genomic analyses of the human fungal pathogens Coccidioides and their relatives.</title>
        <authorList>
            <person name="Sharpton T.J."/>
            <person name="Stajich J.E."/>
            <person name="Rounsley S.D."/>
            <person name="Gardner M.J."/>
            <person name="Wortman J.R."/>
            <person name="Jordar V.S."/>
            <person name="Maiti R."/>
            <person name="Kodira C.D."/>
            <person name="Neafsey D.E."/>
            <person name="Zeng Q."/>
            <person name="Hung C.-Y."/>
            <person name="McMahan C."/>
            <person name="Muszewska A."/>
            <person name="Grynberg M."/>
            <person name="Mandel M.A."/>
            <person name="Kellner E.M."/>
            <person name="Barker B.M."/>
            <person name="Galgiani J.N."/>
            <person name="Orbach M.J."/>
            <person name="Kirkland T.N."/>
            <person name="Cole G.T."/>
            <person name="Henn M.R."/>
            <person name="Birren B.W."/>
            <person name="Taylor J.W."/>
        </authorList>
    </citation>
    <scope>NUCLEOTIDE SEQUENCE [LARGE SCALE GENOMIC DNA]</scope>
    <source>
        <strain evidence="4">RS</strain>
    </source>
</reference>
<feature type="compositionally biased region" description="Polar residues" evidence="1">
    <location>
        <begin position="231"/>
        <end position="244"/>
    </location>
</feature>
<feature type="compositionally biased region" description="Low complexity" evidence="1">
    <location>
        <begin position="1"/>
        <end position="17"/>
    </location>
</feature>
<dbReference type="PANTHER" id="PTHR46689">
    <property type="entry name" value="MEMBRANE PROTEIN, PUTATIVE-RELATED"/>
    <property type="match status" value="1"/>
</dbReference>
<reference evidence="4" key="2">
    <citation type="journal article" date="2010" name="Genome Res.">
        <title>Population genomic sequencing of Coccidioides fungi reveals recent hybridization and transposon control.</title>
        <authorList>
            <person name="Neafsey D.E."/>
            <person name="Barker B.M."/>
            <person name="Sharpton T.J."/>
            <person name="Stajich J.E."/>
            <person name="Park D.J."/>
            <person name="Whiston E."/>
            <person name="Hung C.-Y."/>
            <person name="McMahan C."/>
            <person name="White J."/>
            <person name="Sykes S."/>
            <person name="Heiman D."/>
            <person name="Young S."/>
            <person name="Zeng Q."/>
            <person name="Abouelleil A."/>
            <person name="Aftuck L."/>
            <person name="Bessette D."/>
            <person name="Brown A."/>
            <person name="FitzGerald M."/>
            <person name="Lui A."/>
            <person name="Macdonald J.P."/>
            <person name="Priest M."/>
            <person name="Orbach M.J."/>
            <person name="Galgiani J.N."/>
            <person name="Kirkland T.N."/>
            <person name="Cole G.T."/>
            <person name="Birren B.W."/>
            <person name="Henn M.R."/>
            <person name="Taylor J.W."/>
            <person name="Rounsley S.D."/>
        </authorList>
    </citation>
    <scope>GENOME REANNOTATION</scope>
    <source>
        <strain evidence="4">RS</strain>
    </source>
</reference>
<gene>
    <name evidence="3" type="ORF">CIMG_00626</name>
</gene>
<feature type="region of interest" description="Disordered" evidence="1">
    <location>
        <begin position="682"/>
        <end position="703"/>
    </location>
</feature>
<dbReference type="KEGG" id="cim:CIMG_00626"/>
<proteinExistence type="predicted"/>
<feature type="region of interest" description="Disordered" evidence="1">
    <location>
        <begin position="1185"/>
        <end position="1286"/>
    </location>
</feature>
<dbReference type="PANTHER" id="PTHR46689:SF1">
    <property type="entry name" value="PHOD-LIKE PHOSPHATASE DOMAIN-CONTAINING PROTEIN"/>
    <property type="match status" value="1"/>
</dbReference>
<evidence type="ECO:0000259" key="2">
    <source>
        <dbReference type="Pfam" id="PF19050"/>
    </source>
</evidence>
<feature type="region of interest" description="Disordered" evidence="1">
    <location>
        <begin position="523"/>
        <end position="555"/>
    </location>
</feature>
<feature type="region of interest" description="Disordered" evidence="1">
    <location>
        <begin position="1370"/>
        <end position="1419"/>
    </location>
</feature>
<feature type="compositionally biased region" description="Low complexity" evidence="1">
    <location>
        <begin position="1221"/>
        <end position="1233"/>
    </location>
</feature>
<dbReference type="Proteomes" id="UP000001261">
    <property type="component" value="Unassembled WGS sequence"/>
</dbReference>
<dbReference type="GeneID" id="4565603"/>